<dbReference type="SUPFAM" id="SSF52540">
    <property type="entry name" value="P-loop containing nucleoside triphosphate hydrolases"/>
    <property type="match status" value="1"/>
</dbReference>
<evidence type="ECO:0000313" key="7">
    <source>
        <dbReference type="Proteomes" id="UP001596989"/>
    </source>
</evidence>
<dbReference type="Proteomes" id="UP001596989">
    <property type="component" value="Unassembled WGS sequence"/>
</dbReference>
<dbReference type="GO" id="GO:0005524">
    <property type="term" value="F:ATP binding"/>
    <property type="evidence" value="ECO:0007669"/>
    <property type="project" value="UniProtKB-KW"/>
</dbReference>
<dbReference type="CDD" id="cd03214">
    <property type="entry name" value="ABC_Iron-Siderophores_B12_Hemin"/>
    <property type="match status" value="1"/>
</dbReference>
<keyword evidence="7" id="KW-1185">Reference proteome</keyword>
<dbReference type="SMART" id="SM00382">
    <property type="entry name" value="AAA"/>
    <property type="match status" value="1"/>
</dbReference>
<proteinExistence type="predicted"/>
<sequence length="259" mass="28179">MKLQTKGIKKQIGGISLLEDIALDFRSGEIYGIIGPNGVGKSTLLGIMAGTIKPDEGTVHLDGQAIARMERKQLARRMAVLQQGGIPPVGFTVHEVVAMGRYPHQNWLGGEADDPEPIIEDALHVMGLEKLKRRSMHQLSGGERQRVALAKLMVQKPKVLLLDEPTTYLDIGYQSGLMDTVKEWQRKEGLLVVAVLHDLNLASLYCDKLAALHGGTIAAYGTPAEVITEELIRFMYGTGATIVPHPSCGVPQMMLQPGK</sequence>
<keyword evidence="3 6" id="KW-0067">ATP-binding</keyword>
<dbReference type="RefSeq" id="WP_377563754.1">
    <property type="nucleotide sequence ID" value="NZ_JBHTJZ010000009.1"/>
</dbReference>
<evidence type="ECO:0000259" key="5">
    <source>
        <dbReference type="PROSITE" id="PS50893"/>
    </source>
</evidence>
<dbReference type="InterPro" id="IPR017871">
    <property type="entry name" value="ABC_transporter-like_CS"/>
</dbReference>
<dbReference type="InterPro" id="IPR003593">
    <property type="entry name" value="AAA+_ATPase"/>
</dbReference>
<dbReference type="PROSITE" id="PS00211">
    <property type="entry name" value="ABC_TRANSPORTER_1"/>
    <property type="match status" value="1"/>
</dbReference>
<keyword evidence="4" id="KW-1278">Translocase</keyword>
<dbReference type="Pfam" id="PF00005">
    <property type="entry name" value="ABC_tran"/>
    <property type="match status" value="1"/>
</dbReference>
<gene>
    <name evidence="6" type="ORF">ACFQ2I_09305</name>
</gene>
<protein>
    <submittedName>
        <fullName evidence="6">ABC transporter ATP-binding protein</fullName>
    </submittedName>
</protein>
<keyword evidence="2" id="KW-0547">Nucleotide-binding</keyword>
<evidence type="ECO:0000256" key="3">
    <source>
        <dbReference type="ARBA" id="ARBA00022840"/>
    </source>
</evidence>
<reference evidence="7" key="1">
    <citation type="journal article" date="2019" name="Int. J. Syst. Evol. Microbiol.">
        <title>The Global Catalogue of Microorganisms (GCM) 10K type strain sequencing project: providing services to taxonomists for standard genome sequencing and annotation.</title>
        <authorList>
            <consortium name="The Broad Institute Genomics Platform"/>
            <consortium name="The Broad Institute Genome Sequencing Center for Infectious Disease"/>
            <person name="Wu L."/>
            <person name="Ma J."/>
        </authorList>
    </citation>
    <scope>NUCLEOTIDE SEQUENCE [LARGE SCALE GENOMIC DNA]</scope>
    <source>
        <strain evidence="7">CCUG 59129</strain>
    </source>
</reference>
<evidence type="ECO:0000256" key="1">
    <source>
        <dbReference type="ARBA" id="ARBA00022448"/>
    </source>
</evidence>
<dbReference type="Gene3D" id="3.40.50.300">
    <property type="entry name" value="P-loop containing nucleotide triphosphate hydrolases"/>
    <property type="match status" value="1"/>
</dbReference>
<dbReference type="InterPro" id="IPR027417">
    <property type="entry name" value="P-loop_NTPase"/>
</dbReference>
<accession>A0ABW3HPZ3</accession>
<name>A0ABW3HPZ3_9BACL</name>
<organism evidence="6 7">
    <name type="scientific">Paenibacillus chungangensis</name>
    <dbReference type="NCBI Taxonomy" id="696535"/>
    <lineage>
        <taxon>Bacteria</taxon>
        <taxon>Bacillati</taxon>
        <taxon>Bacillota</taxon>
        <taxon>Bacilli</taxon>
        <taxon>Bacillales</taxon>
        <taxon>Paenibacillaceae</taxon>
        <taxon>Paenibacillus</taxon>
    </lineage>
</organism>
<comment type="caution">
    <text evidence="6">The sequence shown here is derived from an EMBL/GenBank/DDBJ whole genome shotgun (WGS) entry which is preliminary data.</text>
</comment>
<dbReference type="PANTHER" id="PTHR42794:SF1">
    <property type="entry name" value="HEMIN IMPORT ATP-BINDING PROTEIN HMUV"/>
    <property type="match status" value="1"/>
</dbReference>
<dbReference type="PANTHER" id="PTHR42794">
    <property type="entry name" value="HEMIN IMPORT ATP-BINDING PROTEIN HMUV"/>
    <property type="match status" value="1"/>
</dbReference>
<dbReference type="EMBL" id="JBHTJZ010000009">
    <property type="protein sequence ID" value="MFD0959590.1"/>
    <property type="molecule type" value="Genomic_DNA"/>
</dbReference>
<evidence type="ECO:0000313" key="6">
    <source>
        <dbReference type="EMBL" id="MFD0959590.1"/>
    </source>
</evidence>
<dbReference type="InterPro" id="IPR003439">
    <property type="entry name" value="ABC_transporter-like_ATP-bd"/>
</dbReference>
<evidence type="ECO:0000256" key="2">
    <source>
        <dbReference type="ARBA" id="ARBA00022741"/>
    </source>
</evidence>
<evidence type="ECO:0000256" key="4">
    <source>
        <dbReference type="ARBA" id="ARBA00022967"/>
    </source>
</evidence>
<keyword evidence="1" id="KW-0813">Transport</keyword>
<feature type="domain" description="ABC transporter" evidence="5">
    <location>
        <begin position="3"/>
        <end position="239"/>
    </location>
</feature>
<dbReference type="PROSITE" id="PS50893">
    <property type="entry name" value="ABC_TRANSPORTER_2"/>
    <property type="match status" value="1"/>
</dbReference>